<feature type="domain" description="DUF4395" evidence="2">
    <location>
        <begin position="40"/>
        <end position="175"/>
    </location>
</feature>
<name>A0A7Y8GW77_9BURK</name>
<dbReference type="Proteomes" id="UP000545507">
    <property type="component" value="Unassembled WGS sequence"/>
</dbReference>
<accession>A0A7Y8GW77</accession>
<protein>
    <submittedName>
        <fullName evidence="3">DUF4395 domain-containing protein</fullName>
    </submittedName>
</protein>
<reference evidence="3 4" key="1">
    <citation type="submission" date="2019-09" db="EMBL/GenBank/DDBJ databases">
        <title>Hydrogenophaga aromatica sp. nov., isolated from a para-xylene-degrading enrichment culture.</title>
        <authorList>
            <person name="Tancsics A."/>
            <person name="Banerjee S."/>
        </authorList>
    </citation>
    <scope>NUCLEOTIDE SEQUENCE [LARGE SCALE GENOMIC DNA]</scope>
    <source>
        <strain evidence="3 4">D2P1</strain>
    </source>
</reference>
<dbReference type="EMBL" id="VYGV01000009">
    <property type="protein sequence ID" value="NWF46011.1"/>
    <property type="molecule type" value="Genomic_DNA"/>
</dbReference>
<feature type="transmembrane region" description="Helical" evidence="1">
    <location>
        <begin position="143"/>
        <end position="167"/>
    </location>
</feature>
<evidence type="ECO:0000313" key="4">
    <source>
        <dbReference type="Proteomes" id="UP000545507"/>
    </source>
</evidence>
<dbReference type="AlphaFoldDB" id="A0A7Y8GW77"/>
<evidence type="ECO:0000259" key="2">
    <source>
        <dbReference type="Pfam" id="PF14340"/>
    </source>
</evidence>
<evidence type="ECO:0000313" key="3">
    <source>
        <dbReference type="EMBL" id="NWF46011.1"/>
    </source>
</evidence>
<keyword evidence="1" id="KW-0472">Membrane</keyword>
<feature type="transmembrane region" description="Helical" evidence="1">
    <location>
        <begin position="47"/>
        <end position="65"/>
    </location>
</feature>
<dbReference type="Pfam" id="PF14340">
    <property type="entry name" value="DUF4395"/>
    <property type="match status" value="1"/>
</dbReference>
<gene>
    <name evidence="3" type="ORF">F3K02_12230</name>
</gene>
<keyword evidence="1" id="KW-0812">Transmembrane</keyword>
<keyword evidence="4" id="KW-1185">Reference proteome</keyword>
<organism evidence="3 4">
    <name type="scientific">Hydrogenophaga aromaticivorans</name>
    <dbReference type="NCBI Taxonomy" id="2610898"/>
    <lineage>
        <taxon>Bacteria</taxon>
        <taxon>Pseudomonadati</taxon>
        <taxon>Pseudomonadota</taxon>
        <taxon>Betaproteobacteria</taxon>
        <taxon>Burkholderiales</taxon>
        <taxon>Comamonadaceae</taxon>
        <taxon>Hydrogenophaga</taxon>
    </lineage>
</organism>
<sequence length="275" mass="30294">MSSRQRAQTHITSQSEYSEISMNELFQFGETVEGYPVRVVNERTVRAAAGLLFFPAVVSFMNALLTANYQPTRLFVIVFLIDMTLRMLNPRWAPSMIVGGWIVRKQTPDWVGAPQKRFAWGLGLLLGLAMLYLMVLNRFMGPVNMLVCASCLTLMFFETAFGICLGCKLYNVFNREKAQLCPGGVCEMPAPKGWGVSLSQMAVLVLFVGTLTVAKAWVDETGPLGGFDDMATLEDMGLKPTSGEASAADAERCQVPAFARAIGHEETWKQHNGCS</sequence>
<evidence type="ECO:0000256" key="1">
    <source>
        <dbReference type="SAM" id="Phobius"/>
    </source>
</evidence>
<keyword evidence="1" id="KW-1133">Transmembrane helix</keyword>
<feature type="transmembrane region" description="Helical" evidence="1">
    <location>
        <begin position="118"/>
        <end position="137"/>
    </location>
</feature>
<comment type="caution">
    <text evidence="3">The sequence shown here is derived from an EMBL/GenBank/DDBJ whole genome shotgun (WGS) entry which is preliminary data.</text>
</comment>
<proteinExistence type="predicted"/>
<dbReference type="InterPro" id="IPR025508">
    <property type="entry name" value="DUF4395"/>
</dbReference>